<dbReference type="PROSITE" id="PS50188">
    <property type="entry name" value="B302_SPRY"/>
    <property type="match status" value="1"/>
</dbReference>
<keyword evidence="4" id="KW-1185">Reference proteome</keyword>
<dbReference type="Proteomes" id="UP000005237">
    <property type="component" value="Unassembled WGS sequence"/>
</dbReference>
<dbReference type="InterPro" id="IPR013320">
    <property type="entry name" value="ConA-like_dom_sf"/>
</dbReference>
<dbReference type="InterPro" id="IPR001870">
    <property type="entry name" value="B30.2/SPRY"/>
</dbReference>
<dbReference type="SMART" id="SM00449">
    <property type="entry name" value="SPRY"/>
    <property type="match status" value="1"/>
</dbReference>
<evidence type="ECO:0000313" key="3">
    <source>
        <dbReference type="EnsemblMetazoa" id="CJA00093.1"/>
    </source>
</evidence>
<dbReference type="AlphaFoldDB" id="A0A8R1HGV0"/>
<dbReference type="EnsemblMetazoa" id="CJA00093.1">
    <property type="protein sequence ID" value="CJA00093.1"/>
    <property type="gene ID" value="WBGene00119297"/>
</dbReference>
<dbReference type="PANTHER" id="PTHR12864">
    <property type="entry name" value="RAN BINDING PROTEIN 9-RELATED"/>
    <property type="match status" value="1"/>
</dbReference>
<dbReference type="InterPro" id="IPR043136">
    <property type="entry name" value="B30.2/SPRY_sf"/>
</dbReference>
<evidence type="ECO:0000259" key="2">
    <source>
        <dbReference type="PROSITE" id="PS50188"/>
    </source>
</evidence>
<name>A0A8R1HGV0_CAEJA</name>
<accession>A0A8R1HGV0</accession>
<proteinExistence type="predicted"/>
<feature type="domain" description="B30.2/SPRY" evidence="2">
    <location>
        <begin position="1"/>
        <end position="180"/>
    </location>
</feature>
<reference evidence="3" key="2">
    <citation type="submission" date="2022-06" db="UniProtKB">
        <authorList>
            <consortium name="EnsemblMetazoa"/>
        </authorList>
    </citation>
    <scope>IDENTIFICATION</scope>
    <source>
        <strain evidence="3">DF5081</strain>
    </source>
</reference>
<reference evidence="4" key="1">
    <citation type="submission" date="2010-08" db="EMBL/GenBank/DDBJ databases">
        <authorList>
            <consortium name="Caenorhabditis japonica Sequencing Consortium"/>
            <person name="Wilson R.K."/>
        </authorList>
    </citation>
    <scope>NUCLEOTIDE SEQUENCE [LARGE SCALE GENOMIC DNA]</scope>
    <source>
        <strain evidence="4">DF5081</strain>
    </source>
</reference>
<organism evidence="3 4">
    <name type="scientific">Caenorhabditis japonica</name>
    <dbReference type="NCBI Taxonomy" id="281687"/>
    <lineage>
        <taxon>Eukaryota</taxon>
        <taxon>Metazoa</taxon>
        <taxon>Ecdysozoa</taxon>
        <taxon>Nematoda</taxon>
        <taxon>Chromadorea</taxon>
        <taxon>Rhabditida</taxon>
        <taxon>Rhabditina</taxon>
        <taxon>Rhabditomorpha</taxon>
        <taxon>Rhabditoidea</taxon>
        <taxon>Rhabditidae</taxon>
        <taxon>Peloderinae</taxon>
        <taxon>Caenorhabditis</taxon>
    </lineage>
</organism>
<dbReference type="Gene3D" id="2.60.120.920">
    <property type="match status" value="1"/>
</dbReference>
<evidence type="ECO:0000256" key="1">
    <source>
        <dbReference type="SAM" id="MobiDB-lite"/>
    </source>
</evidence>
<dbReference type="InterPro" id="IPR050618">
    <property type="entry name" value="Ubq-SigPath_Reg"/>
</dbReference>
<dbReference type="InterPro" id="IPR003877">
    <property type="entry name" value="SPRY_dom"/>
</dbReference>
<sequence length="346" mass="38835">MVQNHRLPKKWDSNQASSYLELSQNGLTVSFKRNVSLQGDKDPSGVVRSDYPIPSSIGLYYFEVEIRHGIRGCLGVGLSKEGGDLNRMPGWDPSCFGYHGDDGNFFSACGHGSSYGPKFVTGDVIGCGIDTLLYHVFFTKNGKHLGIAYRGSEPFEKLYPTVGLKTPGEQLHANFGQKSFMFDYDNYRDSLRLITTTGDQDCEVGQHRHPTTPRSSASEDSKFRGQHVLEAPRITPSRRSAITDTFRIGLDWGRATNLSALEPRRARITAAQFQPGRVPDRFPDKSVHYQVLLFNLATEGCKRHRCRCRQCQCGRQLHTVCQNPKMFELFAMERACIFSAKMAADF</sequence>
<dbReference type="SUPFAM" id="SSF49899">
    <property type="entry name" value="Concanavalin A-like lectins/glucanases"/>
    <property type="match status" value="1"/>
</dbReference>
<evidence type="ECO:0000313" key="4">
    <source>
        <dbReference type="Proteomes" id="UP000005237"/>
    </source>
</evidence>
<protein>
    <submittedName>
        <fullName evidence="3">B30.2/SPRY domain-containing protein</fullName>
    </submittedName>
</protein>
<feature type="region of interest" description="Disordered" evidence="1">
    <location>
        <begin position="201"/>
        <end position="222"/>
    </location>
</feature>
<dbReference type="Pfam" id="PF00622">
    <property type="entry name" value="SPRY"/>
    <property type="match status" value="1"/>
</dbReference>